<evidence type="ECO:0000313" key="4">
    <source>
        <dbReference type="EMBL" id="PAA81634.1"/>
    </source>
</evidence>
<feature type="coiled-coil region" evidence="2">
    <location>
        <begin position="1174"/>
        <end position="1229"/>
    </location>
</feature>
<keyword evidence="2" id="KW-0175">Coiled coil</keyword>
<dbReference type="Pfam" id="PF25683">
    <property type="entry name" value="URGCP_GTPase"/>
    <property type="match status" value="1"/>
</dbReference>
<dbReference type="Gene3D" id="3.40.50.300">
    <property type="entry name" value="P-loop containing nucleotide triphosphate hydrolases"/>
    <property type="match status" value="1"/>
</dbReference>
<dbReference type="Proteomes" id="UP000215902">
    <property type="component" value="Unassembled WGS sequence"/>
</dbReference>
<evidence type="ECO:0000259" key="3">
    <source>
        <dbReference type="PROSITE" id="PS51717"/>
    </source>
</evidence>
<reference evidence="4 5" key="1">
    <citation type="submission" date="2017-06" db="EMBL/GenBank/DDBJ databases">
        <title>A platform for efficient transgenesis in Macrostomum lignano, a flatworm model organism for stem cell research.</title>
        <authorList>
            <person name="Berezikov E."/>
        </authorList>
    </citation>
    <scope>NUCLEOTIDE SEQUENCE [LARGE SCALE GENOMIC DNA]</scope>
    <source>
        <strain evidence="4">DV1</strain>
        <tissue evidence="4">Whole organism</tissue>
    </source>
</reference>
<dbReference type="InterPro" id="IPR030383">
    <property type="entry name" value="G_VLIG_dom"/>
</dbReference>
<dbReference type="PANTHER" id="PTHR14819:SF25">
    <property type="entry name" value="CHROMOSOME UNDETERMINED SCAFFOLD_52, WHOLE GENOME SHOTGUN SEQUENCE"/>
    <property type="match status" value="1"/>
</dbReference>
<dbReference type="SUPFAM" id="SSF52540">
    <property type="entry name" value="P-loop containing nucleoside triphosphate hydrolases"/>
    <property type="match status" value="1"/>
</dbReference>
<dbReference type="Pfam" id="PF25496">
    <property type="entry name" value="URGCP"/>
    <property type="match status" value="1"/>
</dbReference>
<dbReference type="InterPro" id="IPR057365">
    <property type="entry name" value="URGCP"/>
</dbReference>
<protein>
    <recommendedName>
        <fullName evidence="3">VLIG-type G domain-containing protein</fullName>
    </recommendedName>
</protein>
<dbReference type="GO" id="GO:0005525">
    <property type="term" value="F:GTP binding"/>
    <property type="evidence" value="ECO:0007669"/>
    <property type="project" value="InterPro"/>
</dbReference>
<accession>A0A267G8A3</accession>
<evidence type="ECO:0000313" key="5">
    <source>
        <dbReference type="Proteomes" id="UP000215902"/>
    </source>
</evidence>
<feature type="domain" description="VLIG-type G" evidence="3">
    <location>
        <begin position="823"/>
        <end position="1067"/>
    </location>
</feature>
<dbReference type="STRING" id="282301.A0A267G8A3"/>
<gene>
    <name evidence="4" type="ORF">BOX15_Mlig012632g1</name>
</gene>
<sequence length="1845" mass="210532">MASYTVFGKREIEETLENFNQQQQRDDKERLEPVDQWSSTIIDKLKLTEDQDLLSVDAEVATSQILPTTDNEKTKEALRQFFFQYLNEVKYFRCIEHIKAILFEFLSDRNTKRKIELLKQRIEILKTMKPTLTGDELERSIRDLQNLHQFHQSMKELPDWCSLDFEFFDIFAALLKLSPALLPIREDLVQVFKEAGLLEYVFDKICISKITEIRCTDGLPAVSPALRMLSSLAVFDSRARNTIGGSTEVHDAIRPKEKEKVSWITLQKASSFAHAQKSNAKQLHPVDVLFASFLCCDAEVKQFLCQRLFQCKLAFPFLYANEFNELVQSDWILGDITLEFEGSDREPKRICLGSAFAMQIEKQSITDSLAPQQQAPVVDDTSTSTSNNKQLPVISFLRTGDLKVSKSQILSKLLSSETLDTHVFFHRECTNGKALRICSSGLVEAAVWFKKPVGDKHHNATPYLVLNLRGDAKKHDAQTEKMAKLSQCCVLFGGLDEFSKPETVQFVETLHHKAKKVLLFVLEPLKEVENRDAFQRYEELQLKTEFLFDPSVAEICSTVHSALDEILSPAGDFQQMPRVQEAVKLKDFPDFVMNSAREVFSHVMSGKFGRKNILALQSSAESHVHTDEKKVFRYFKLMAKLITSGKDPESVLAAQQTLYQSQVTAYETNGTFLANFVTQLHKLRRTKAVFVKISLFSLKFALDEHSFKQNEKLLQAEDNLKRCPDSDFNKKISLEERVEKAKKAYLEASIDLNCLLREVGLLFESHAQINETNMPHQIQRLPGIFASLLLSGMPIELLDGTLGNIPMKWISAVLLECKRQAGDKKIFVVSVLGIQSSGKSTLLNTMFGMRLPVSAGRCTRGAFLQLVHADQSSQLPFDYLAVIDTEGIMSVEDSSDNYFRDNEFATLVLGLADVTLITMNGEDSPEMRNVLPIVIKAFIQMMQVNKELGLKRHCIFTHQHVSEPTAGHRMQSGIAARQDKLEKFTKAESIKAGLGEKSFSDIISFSPESDVFLLPGLWLGNPPADPVNTVYSEKVQALKQHLIQLSRDPHVPLHSFEDFACRIEDIWNAVLTQNFVFSYRNSIEMKAFDELEEKFKKIALEFEEEVYEFSRKRFTSRESNIHSREDLDRSEKEIRDEMPKAIGSAFKEAEKKLNKYFQESERKEYISQHHCGRMSALVTKKDTLEQELQNRLREFVKVQNVRINQNAKIETVKKKLKGLADELNMTNQSQPISDEKIQDHFEKLWNTEVSAICEDSAVLSEPIEEIVRNCAMEALQSNQDCSWTAKITLKPSEPEKLTNLSEVMPHSSADELYQVRGLVRGLIDKGHSKYQNAVLDAVKCILSSIGPILRELSEKNRSFWKSDAEKVVKKVCCEFEKTSGRLSVQIGLMNKLKEALVVYACRLAYPTFKQMETRFSERFSLKSKLEEEKEQLLKIFKGHVSKLRHSIMAADDVLDALKKVLTRSFEETIDKIPGKCLEHLQKSIGNKAALIKKLLVHGIESDQQILCSYIRSPKQAADDFLKMQVQEVLFDKNGHDSLYILIIDAEFFEPSRNAIQNAFTAANEAKNDNKSVTGWLKEFCDICNEFEFPLSIEQLDASLLQGSEVDLTEFLESFTDKKVFELIESFFQEKTAKDRQDYNIPGMKKAYQDAISYFWGCDHCCPLCNEPCIRMEADHVTEDKASSKHRCIGHRPMGLTGEKLESRHEFAPYACGYFSTGISQSLIAKLFPGLRNKNFKCHKCSAEVDLSTTEEGDQEAAVAGTGRKERKLHHCCEYKKCFPDWDIEPTFWAPVPDYWKWIAWKYRDSLMETSKEYAQIPDAWKDITSEKALESLNKSFENNRFASTG</sequence>
<evidence type="ECO:0000256" key="1">
    <source>
        <dbReference type="ARBA" id="ARBA00006828"/>
    </source>
</evidence>
<dbReference type="InterPro" id="IPR027417">
    <property type="entry name" value="P-loop_NTPase"/>
</dbReference>
<comment type="similarity">
    <text evidence="1">Belongs to the TRAFAC class dynamin-like GTPase superfamily. Very large inducible GTPase (VLIG) family.</text>
</comment>
<keyword evidence="5" id="KW-1185">Reference proteome</keyword>
<dbReference type="EMBL" id="NIVC01000521">
    <property type="protein sequence ID" value="PAA81634.1"/>
    <property type="molecule type" value="Genomic_DNA"/>
</dbReference>
<dbReference type="PROSITE" id="PS51717">
    <property type="entry name" value="G_VLIG"/>
    <property type="match status" value="1"/>
</dbReference>
<comment type="caution">
    <text evidence="4">The sequence shown here is derived from an EMBL/GenBank/DDBJ whole genome shotgun (WGS) entry which is preliminary data.</text>
</comment>
<dbReference type="OrthoDB" id="10070673at2759"/>
<dbReference type="InterPro" id="IPR052986">
    <property type="entry name" value="VLIG_GTPase"/>
</dbReference>
<dbReference type="PANTHER" id="PTHR14819">
    <property type="entry name" value="GTP-BINDING"/>
    <property type="match status" value="1"/>
</dbReference>
<evidence type="ECO:0000256" key="2">
    <source>
        <dbReference type="SAM" id="Coils"/>
    </source>
</evidence>
<organism evidence="4 5">
    <name type="scientific">Macrostomum lignano</name>
    <dbReference type="NCBI Taxonomy" id="282301"/>
    <lineage>
        <taxon>Eukaryota</taxon>
        <taxon>Metazoa</taxon>
        <taxon>Spiralia</taxon>
        <taxon>Lophotrochozoa</taxon>
        <taxon>Platyhelminthes</taxon>
        <taxon>Rhabditophora</taxon>
        <taxon>Macrostomorpha</taxon>
        <taxon>Macrostomida</taxon>
        <taxon>Macrostomidae</taxon>
        <taxon>Macrostomum</taxon>
    </lineage>
</organism>
<name>A0A267G8A3_9PLAT</name>
<proteinExistence type="inferred from homology"/>